<keyword evidence="1" id="KW-0812">Transmembrane</keyword>
<accession>A0A4P7AHF1</accession>
<proteinExistence type="predicted"/>
<keyword evidence="1" id="KW-1133">Transmembrane helix</keyword>
<evidence type="ECO:0000256" key="1">
    <source>
        <dbReference type="SAM" id="Phobius"/>
    </source>
</evidence>
<feature type="transmembrane region" description="Helical" evidence="1">
    <location>
        <begin position="12"/>
        <end position="34"/>
    </location>
</feature>
<name>A0A4P7AHF1_9MOLU</name>
<dbReference type="OrthoDB" id="390308at2"/>
<dbReference type="RefSeq" id="WP_134297655.1">
    <property type="nucleotide sequence ID" value="NZ_CP038013.1"/>
</dbReference>
<feature type="transmembrane region" description="Helical" evidence="1">
    <location>
        <begin position="278"/>
        <end position="301"/>
    </location>
</feature>
<sequence length="308" mass="35301">MNKFLDFFSKKVNLKLIIFSVVFSVYFLFSLLMVTPGVGLESSRFINSIEKQISKVMPKGVYVVDGTDPTYDVVMESVIKKSYSADAISTLNSYEDSNYKTKKQEYQDFANRWYENKWSEVKTNKQDVDLYELGLDLIEFDKAVSTEFLSYGFVHAGIQWMFNSNGLNEIFSKDIRNDLLRNQTIINQELYDSKLNASESGISGIEVYDSLGTLLINNKVWYLNKQIESLKSGLNTFGHSIFKDKSLNASNMPKTSVTADELYTPHFTETLDNLRAGVILFFIFLIVVLPSYTYILTMLIINKKKGNR</sequence>
<gene>
    <name evidence="2" type="ORF">SGLAD_v1c06760</name>
</gene>
<evidence type="ECO:0000313" key="3">
    <source>
        <dbReference type="Proteomes" id="UP000294309"/>
    </source>
</evidence>
<organism evidence="2 3">
    <name type="scientific">Spiroplasma gladiatoris</name>
    <dbReference type="NCBI Taxonomy" id="2143"/>
    <lineage>
        <taxon>Bacteria</taxon>
        <taxon>Bacillati</taxon>
        <taxon>Mycoplasmatota</taxon>
        <taxon>Mollicutes</taxon>
        <taxon>Entomoplasmatales</taxon>
        <taxon>Spiroplasmataceae</taxon>
        <taxon>Spiroplasma</taxon>
    </lineage>
</organism>
<dbReference type="KEGG" id="sgq:SGLAD_v1c06760"/>
<keyword evidence="3" id="KW-1185">Reference proteome</keyword>
<reference evidence="2 3" key="1">
    <citation type="submission" date="2019-03" db="EMBL/GenBank/DDBJ databases">
        <title>Complete genome sequence of Spiroplasma gladiatoris TG-1 (DSM 22552).</title>
        <authorList>
            <person name="Lin Y.-C."/>
            <person name="Chou L."/>
            <person name="Kuo C.-H."/>
        </authorList>
    </citation>
    <scope>NUCLEOTIDE SEQUENCE [LARGE SCALE GENOMIC DNA]</scope>
    <source>
        <strain evidence="2 3">TG-1</strain>
    </source>
</reference>
<evidence type="ECO:0000313" key="2">
    <source>
        <dbReference type="EMBL" id="QBQ07875.1"/>
    </source>
</evidence>
<dbReference type="AlphaFoldDB" id="A0A4P7AHF1"/>
<keyword evidence="1" id="KW-0472">Membrane</keyword>
<dbReference type="Proteomes" id="UP000294309">
    <property type="component" value="Chromosome"/>
</dbReference>
<protein>
    <submittedName>
        <fullName evidence="2">Uncharacterized protein</fullName>
    </submittedName>
</protein>
<dbReference type="EMBL" id="CP038013">
    <property type="protein sequence ID" value="QBQ07875.1"/>
    <property type="molecule type" value="Genomic_DNA"/>
</dbReference>